<dbReference type="SFLD" id="SFLDG01151">
    <property type="entry name" value="Main.2:_Nu-like"/>
    <property type="match status" value="1"/>
</dbReference>
<dbReference type="SFLD" id="SFLDG00358">
    <property type="entry name" value="Main_(cytGST)"/>
    <property type="match status" value="1"/>
</dbReference>
<dbReference type="Proteomes" id="UP000053690">
    <property type="component" value="Unassembled WGS sequence"/>
</dbReference>
<name>A0A0X3TNL2_9RHOB</name>
<dbReference type="RefSeq" id="WP_068340056.1">
    <property type="nucleotide sequence ID" value="NZ_LQBP01000011.1"/>
</dbReference>
<dbReference type="InterPro" id="IPR004046">
    <property type="entry name" value="GST_C"/>
</dbReference>
<dbReference type="Pfam" id="PF02798">
    <property type="entry name" value="GST_N"/>
    <property type="match status" value="1"/>
</dbReference>
<dbReference type="PROSITE" id="PS50405">
    <property type="entry name" value="GST_CTER"/>
    <property type="match status" value="1"/>
</dbReference>
<dbReference type="AlphaFoldDB" id="A0A0X3TNL2"/>
<organism evidence="4 5">
    <name type="scientific">Ruegeria profundi</name>
    <dbReference type="NCBI Taxonomy" id="1685378"/>
    <lineage>
        <taxon>Bacteria</taxon>
        <taxon>Pseudomonadati</taxon>
        <taxon>Pseudomonadota</taxon>
        <taxon>Alphaproteobacteria</taxon>
        <taxon>Rhodobacterales</taxon>
        <taxon>Roseobacteraceae</taxon>
        <taxon>Ruegeria</taxon>
    </lineage>
</organism>
<evidence type="ECO:0000259" key="2">
    <source>
        <dbReference type="PROSITE" id="PS50404"/>
    </source>
</evidence>
<evidence type="ECO:0000256" key="1">
    <source>
        <dbReference type="RuleBase" id="RU003494"/>
    </source>
</evidence>
<dbReference type="CDD" id="cd03048">
    <property type="entry name" value="GST_N_Ure2p_like"/>
    <property type="match status" value="1"/>
</dbReference>
<dbReference type="SUPFAM" id="SSF47616">
    <property type="entry name" value="GST C-terminal domain-like"/>
    <property type="match status" value="1"/>
</dbReference>
<keyword evidence="4" id="KW-0808">Transferase</keyword>
<dbReference type="SFLD" id="SFLDG01150">
    <property type="entry name" value="Main.1:_Beta-like"/>
    <property type="match status" value="1"/>
</dbReference>
<dbReference type="Pfam" id="PF00043">
    <property type="entry name" value="GST_C"/>
    <property type="match status" value="1"/>
</dbReference>
<dbReference type="EMBL" id="LQBP01000011">
    <property type="protein sequence ID" value="KUJ77249.1"/>
    <property type="molecule type" value="Genomic_DNA"/>
</dbReference>
<comment type="caution">
    <text evidence="4">The sequence shown here is derived from an EMBL/GenBank/DDBJ whole genome shotgun (WGS) entry which is preliminary data.</text>
</comment>
<comment type="similarity">
    <text evidence="1">Belongs to the GST superfamily.</text>
</comment>
<dbReference type="Gene3D" id="1.20.1050.10">
    <property type="match status" value="1"/>
</dbReference>
<accession>A0A0X3TNL2</accession>
<dbReference type="PANTHER" id="PTHR44051:SF8">
    <property type="entry name" value="GLUTATHIONE S-TRANSFERASE GSTA"/>
    <property type="match status" value="1"/>
</dbReference>
<dbReference type="STRING" id="1685378.AVO44_17855"/>
<dbReference type="InterPro" id="IPR036282">
    <property type="entry name" value="Glutathione-S-Trfase_C_sf"/>
</dbReference>
<dbReference type="Gene3D" id="3.40.30.10">
    <property type="entry name" value="Glutaredoxin"/>
    <property type="match status" value="1"/>
</dbReference>
<keyword evidence="5" id="KW-1185">Reference proteome</keyword>
<sequence>MSRPDIHLYTAATMNGYKPVIFLEEAGIPYDLTSIDFSKQEQKTPDYLKLNPNGKIPVIEDRAEGRAIFESGAILWHLAKKYGAFLPADPVKRSEVMQWMFFQVGHVGPMMGQAMYFQHIAAPNGHEEPFSIKRYVDESRRLLEVLNTHLEGREWLAAGEYTIADMMVYPWARAYVWARTSVDGLPHLQAWFERIDTRPSIQKALTIPKANPHFWDANADASAFAKENAARFAGDVRKD</sequence>
<dbReference type="InterPro" id="IPR040079">
    <property type="entry name" value="Glutathione_S-Trfase"/>
</dbReference>
<dbReference type="OrthoDB" id="9803562at2"/>
<dbReference type="InterPro" id="IPR036249">
    <property type="entry name" value="Thioredoxin-like_sf"/>
</dbReference>
<reference evidence="5" key="1">
    <citation type="submission" date="2015-12" db="EMBL/GenBank/DDBJ databases">
        <authorList>
            <person name="Zhang G."/>
            <person name="Stingl U."/>
        </authorList>
    </citation>
    <scope>NUCLEOTIDE SEQUENCE [LARGE SCALE GENOMIC DNA]</scope>
    <source>
        <strain evidence="5">ZGT108</strain>
    </source>
</reference>
<dbReference type="GO" id="GO:0016740">
    <property type="term" value="F:transferase activity"/>
    <property type="evidence" value="ECO:0007669"/>
    <property type="project" value="UniProtKB-KW"/>
</dbReference>
<evidence type="ECO:0000313" key="4">
    <source>
        <dbReference type="EMBL" id="KUJ77249.1"/>
    </source>
</evidence>
<dbReference type="InterPro" id="IPR010987">
    <property type="entry name" value="Glutathione-S-Trfase_C-like"/>
</dbReference>
<feature type="domain" description="GST N-terminal" evidence="2">
    <location>
        <begin position="3"/>
        <end position="86"/>
    </location>
</feature>
<evidence type="ECO:0000313" key="5">
    <source>
        <dbReference type="Proteomes" id="UP000053690"/>
    </source>
</evidence>
<feature type="domain" description="GST C-terminal" evidence="3">
    <location>
        <begin position="89"/>
        <end position="214"/>
    </location>
</feature>
<proteinExistence type="inferred from homology"/>
<evidence type="ECO:0000259" key="3">
    <source>
        <dbReference type="PROSITE" id="PS50405"/>
    </source>
</evidence>
<dbReference type="PROSITE" id="PS50404">
    <property type="entry name" value="GST_NTER"/>
    <property type="match status" value="1"/>
</dbReference>
<protein>
    <submittedName>
        <fullName evidence="4">Glutathione S-transferase</fullName>
    </submittedName>
</protein>
<dbReference type="PANTHER" id="PTHR44051">
    <property type="entry name" value="GLUTATHIONE S-TRANSFERASE-RELATED"/>
    <property type="match status" value="1"/>
</dbReference>
<dbReference type="InterPro" id="IPR004045">
    <property type="entry name" value="Glutathione_S-Trfase_N"/>
</dbReference>
<dbReference type="SFLD" id="SFLDS00019">
    <property type="entry name" value="Glutathione_Transferase_(cytos"/>
    <property type="match status" value="1"/>
</dbReference>
<dbReference type="SUPFAM" id="SSF52833">
    <property type="entry name" value="Thioredoxin-like"/>
    <property type="match status" value="1"/>
</dbReference>
<gene>
    <name evidence="4" type="ORF">AVO44_17855</name>
</gene>